<dbReference type="PANTHER" id="PTHR37467">
    <property type="entry name" value="EXPORTED CALCIUM-BINDING GLYCOPROTEIN-RELATED"/>
    <property type="match status" value="1"/>
</dbReference>
<evidence type="ECO:0000313" key="3">
    <source>
        <dbReference type="EMBL" id="MBA2871933.1"/>
    </source>
</evidence>
<dbReference type="RefSeq" id="WP_181537741.1">
    <property type="nucleotide sequence ID" value="NZ_JACDUU010000005.1"/>
</dbReference>
<proteinExistence type="predicted"/>
<dbReference type="GO" id="GO:0005509">
    <property type="term" value="F:calcium ion binding"/>
    <property type="evidence" value="ECO:0007669"/>
    <property type="project" value="InterPro"/>
</dbReference>
<reference evidence="3 4" key="1">
    <citation type="submission" date="2020-07" db="EMBL/GenBank/DDBJ databases">
        <title>Genomic Encyclopedia of Type Strains, Phase IV (KMG-IV): sequencing the most valuable type-strain genomes for metagenomic binning, comparative biology and taxonomic classification.</title>
        <authorList>
            <person name="Goeker M."/>
        </authorList>
    </citation>
    <scope>NUCLEOTIDE SEQUENCE [LARGE SCALE GENOMIC DNA]</scope>
    <source>
        <strain evidence="3 4">DSM 25220</strain>
    </source>
</reference>
<dbReference type="InterPro" id="IPR053180">
    <property type="entry name" value="Ca-binding_acidic-repeat"/>
</dbReference>
<gene>
    <name evidence="3" type="ORF">HNQ85_002223</name>
</gene>
<name>A0A7V9Z110_9BACL</name>
<protein>
    <submittedName>
        <fullName evidence="3">Ribosomal protein L12E/L44/L45/RPP1/RPP2</fullName>
    </submittedName>
</protein>
<evidence type="ECO:0000256" key="2">
    <source>
        <dbReference type="SAM" id="SignalP"/>
    </source>
</evidence>
<evidence type="ECO:0000313" key="4">
    <source>
        <dbReference type="Proteomes" id="UP000580891"/>
    </source>
</evidence>
<feature type="region of interest" description="Disordered" evidence="1">
    <location>
        <begin position="119"/>
        <end position="140"/>
    </location>
</feature>
<dbReference type="EMBL" id="JACDUU010000005">
    <property type="protein sequence ID" value="MBA2871933.1"/>
    <property type="molecule type" value="Genomic_DNA"/>
</dbReference>
<dbReference type="PANTHER" id="PTHR37467:SF1">
    <property type="entry name" value="EXPORTED CALCIUM-BINDING GLYCOPROTEIN"/>
    <property type="match status" value="1"/>
</dbReference>
<evidence type="ECO:0000256" key="1">
    <source>
        <dbReference type="SAM" id="MobiDB-lite"/>
    </source>
</evidence>
<feature type="compositionally biased region" description="Basic and acidic residues" evidence="1">
    <location>
        <begin position="227"/>
        <end position="246"/>
    </location>
</feature>
<keyword evidence="3" id="KW-0689">Ribosomal protein</keyword>
<feature type="region of interest" description="Disordered" evidence="1">
    <location>
        <begin position="345"/>
        <end position="391"/>
    </location>
</feature>
<keyword evidence="4" id="KW-1185">Reference proteome</keyword>
<feature type="chain" id="PRO_5030542574" evidence="2">
    <location>
        <begin position="28"/>
        <end position="391"/>
    </location>
</feature>
<accession>A0A7V9Z110</accession>
<keyword evidence="2" id="KW-0732">Signal</keyword>
<dbReference type="AlphaFoldDB" id="A0A7V9Z110"/>
<keyword evidence="3" id="KW-0687">Ribonucleoprotein</keyword>
<feature type="compositionally biased region" description="Basic and acidic residues" evidence="1">
    <location>
        <begin position="345"/>
        <end position="383"/>
    </location>
</feature>
<dbReference type="Gene3D" id="4.10.1080.10">
    <property type="entry name" value="TSP type-3 repeat"/>
    <property type="match status" value="2"/>
</dbReference>
<comment type="caution">
    <text evidence="3">The sequence shown here is derived from an EMBL/GenBank/DDBJ whole genome shotgun (WGS) entry which is preliminary data.</text>
</comment>
<dbReference type="Proteomes" id="UP000580891">
    <property type="component" value="Unassembled WGS sequence"/>
</dbReference>
<sequence>MKRQKKLLVGGLAFALLFGQGIGLAEAKGKESKPKNEKKQIIVDKNKNGIADSWEAKYKLGSGKDVAKKDNDKDGLNNLIEYQLNFNPLSADTDKDKVKDGNEDYDKDKLTNLQELQAKLNPALSDSDKDKVLDSMEDNDGDKLATIEEFIVQSSPVISDSDKDGIKDGQEDKDLDFITNEKEFDLHLNPNVSDSDKDGIVDGDEDLDSDGLTNEVELELGQNPLNKDSDNDGVRDGSEDKNKDGVQDLNQLRELKIEIKTLKGKKTQIQYEFKDGAFEAKIKDETGTLLGKNIHELVQELALLPNEKQSEMIARIQEVLGIDDFVKIEVKAKFFNGTKIKIEIENEVKEPAKPKKPKQEEPKDEEHEHEDGKQEEKEQQHEDEQQEEHEE</sequence>
<organism evidence="3 4">
    <name type="scientific">[Anoxybacillus] calidus</name>
    <dbReference type="NCBI Taxonomy" id="575178"/>
    <lineage>
        <taxon>Bacteria</taxon>
        <taxon>Bacillati</taxon>
        <taxon>Bacillota</taxon>
        <taxon>Bacilli</taxon>
        <taxon>Bacillales</taxon>
        <taxon>Anoxybacillaceae</taxon>
        <taxon>Paranoxybacillus</taxon>
    </lineage>
</organism>
<dbReference type="InterPro" id="IPR028974">
    <property type="entry name" value="TSP_type-3_rpt"/>
</dbReference>
<dbReference type="GO" id="GO:0005840">
    <property type="term" value="C:ribosome"/>
    <property type="evidence" value="ECO:0007669"/>
    <property type="project" value="UniProtKB-KW"/>
</dbReference>
<feature type="signal peptide" evidence="2">
    <location>
        <begin position="1"/>
        <end position="27"/>
    </location>
</feature>
<feature type="region of interest" description="Disordered" evidence="1">
    <location>
        <begin position="188"/>
        <end position="246"/>
    </location>
</feature>